<dbReference type="AlphaFoldDB" id="A0AA41V5V6"/>
<protein>
    <submittedName>
        <fullName evidence="2">Uncharacterized protein</fullName>
    </submittedName>
</protein>
<keyword evidence="3" id="KW-1185">Reference proteome</keyword>
<reference evidence="2" key="1">
    <citation type="submission" date="2022-03" db="EMBL/GenBank/DDBJ databases">
        <title>A functionally conserved STORR gene fusion in Papaver species that diverged 16.8 million years ago.</title>
        <authorList>
            <person name="Catania T."/>
        </authorList>
    </citation>
    <scope>NUCLEOTIDE SEQUENCE</scope>
    <source>
        <strain evidence="2">S-191538</strain>
    </source>
</reference>
<feature type="region of interest" description="Disordered" evidence="1">
    <location>
        <begin position="15"/>
        <end position="36"/>
    </location>
</feature>
<evidence type="ECO:0000313" key="2">
    <source>
        <dbReference type="EMBL" id="MCL7025728.1"/>
    </source>
</evidence>
<sequence>MATAASGLMLSSYSPLRFSKSDTSSSSSSSSGSLKVRVSSDLTFLTSQLSGIKLSAGEFTSTNSASSISYAPLKPVAHRVIVSDVSNLKEKKAGKAE</sequence>
<evidence type="ECO:0000313" key="3">
    <source>
        <dbReference type="Proteomes" id="UP001177140"/>
    </source>
</evidence>
<name>A0AA41V5V6_PAPNU</name>
<accession>A0AA41V5V6</accession>
<dbReference type="Proteomes" id="UP001177140">
    <property type="component" value="Unassembled WGS sequence"/>
</dbReference>
<evidence type="ECO:0000256" key="1">
    <source>
        <dbReference type="SAM" id="MobiDB-lite"/>
    </source>
</evidence>
<organism evidence="2 3">
    <name type="scientific">Papaver nudicaule</name>
    <name type="common">Iceland poppy</name>
    <dbReference type="NCBI Taxonomy" id="74823"/>
    <lineage>
        <taxon>Eukaryota</taxon>
        <taxon>Viridiplantae</taxon>
        <taxon>Streptophyta</taxon>
        <taxon>Embryophyta</taxon>
        <taxon>Tracheophyta</taxon>
        <taxon>Spermatophyta</taxon>
        <taxon>Magnoliopsida</taxon>
        <taxon>Ranunculales</taxon>
        <taxon>Papaveraceae</taxon>
        <taxon>Papaveroideae</taxon>
        <taxon>Papaver</taxon>
    </lineage>
</organism>
<gene>
    <name evidence="2" type="ORF">MKW94_021019</name>
</gene>
<feature type="compositionally biased region" description="Low complexity" evidence="1">
    <location>
        <begin position="21"/>
        <end position="36"/>
    </location>
</feature>
<proteinExistence type="predicted"/>
<comment type="caution">
    <text evidence="2">The sequence shown here is derived from an EMBL/GenBank/DDBJ whole genome shotgun (WGS) entry which is preliminary data.</text>
</comment>
<dbReference type="EMBL" id="JAJJMA010048490">
    <property type="protein sequence ID" value="MCL7025728.1"/>
    <property type="molecule type" value="Genomic_DNA"/>
</dbReference>